<keyword evidence="3 5" id="KW-1133">Transmembrane helix</keyword>
<dbReference type="SUPFAM" id="SSF103473">
    <property type="entry name" value="MFS general substrate transporter"/>
    <property type="match status" value="1"/>
</dbReference>
<sequence length="336" mass="37200">MSLVGGLVIVSVVPPEITAPSARAYAIAYRSFFWPMGAMLLSLLAYYIQDWNWLQLVTSIFPVLTAILYVIFLKETPHYLVTKGKHKEAENMFLHMASVNGKTLPENFMEELKEGEEAAVKEKLKSILKAPVLLKRTAILIYLWFTAGLSYYGLSFNVTNLTGSVYINNIIMSGVADLPVAILILLSHRLGTVTLITSAFLNAYINTDKFGYVIIIVCMIGKYGISTVFMFETFWTVEIFPTTLRSSLMGIASLAARIGSALAPVIVDLNMHIQTIFGPSLGALIFGIVMFIAAILAYFLPETNGQRIPETIAEANVFQTGNQKVETEEKEEKTTL</sequence>
<dbReference type="InterPro" id="IPR036259">
    <property type="entry name" value="MFS_trans_sf"/>
</dbReference>
<feature type="transmembrane region" description="Helical" evidence="5">
    <location>
        <begin position="251"/>
        <end position="269"/>
    </location>
</feature>
<dbReference type="Pfam" id="PF07690">
    <property type="entry name" value="MFS_1"/>
    <property type="match status" value="1"/>
</dbReference>
<dbReference type="GO" id="GO:0022857">
    <property type="term" value="F:transmembrane transporter activity"/>
    <property type="evidence" value="ECO:0007669"/>
    <property type="project" value="InterPro"/>
</dbReference>
<dbReference type="Gene3D" id="1.20.1250.20">
    <property type="entry name" value="MFS general substrate transporter like domains"/>
    <property type="match status" value="1"/>
</dbReference>
<evidence type="ECO:0000256" key="4">
    <source>
        <dbReference type="ARBA" id="ARBA00023136"/>
    </source>
</evidence>
<dbReference type="Proteomes" id="UP000593567">
    <property type="component" value="Unassembled WGS sequence"/>
</dbReference>
<feature type="transmembrane region" description="Helical" evidence="5">
    <location>
        <begin position="53"/>
        <end position="73"/>
    </location>
</feature>
<dbReference type="InterPro" id="IPR011701">
    <property type="entry name" value="MFS"/>
</dbReference>
<evidence type="ECO:0000259" key="6">
    <source>
        <dbReference type="PROSITE" id="PS50850"/>
    </source>
</evidence>
<dbReference type="OrthoDB" id="3936150at2759"/>
<evidence type="ECO:0000313" key="7">
    <source>
        <dbReference type="EMBL" id="KAF6040831.1"/>
    </source>
</evidence>
<dbReference type="InterPro" id="IPR020846">
    <property type="entry name" value="MFS_dom"/>
</dbReference>
<dbReference type="AlphaFoldDB" id="A0A7J7KRK8"/>
<comment type="caution">
    <text evidence="7">The sequence shown here is derived from an EMBL/GenBank/DDBJ whole genome shotgun (WGS) entry which is preliminary data.</text>
</comment>
<evidence type="ECO:0000256" key="1">
    <source>
        <dbReference type="ARBA" id="ARBA00004141"/>
    </source>
</evidence>
<reference evidence="7" key="1">
    <citation type="submission" date="2020-06" db="EMBL/GenBank/DDBJ databases">
        <title>Draft genome of Bugula neritina, a colonial animal packing powerful symbionts and potential medicines.</title>
        <authorList>
            <person name="Rayko M."/>
        </authorList>
    </citation>
    <scope>NUCLEOTIDE SEQUENCE [LARGE SCALE GENOMIC DNA]</scope>
    <source>
        <strain evidence="7">Kwan_BN1</strain>
    </source>
</reference>
<keyword evidence="2 5" id="KW-0812">Transmembrane</keyword>
<evidence type="ECO:0000313" key="8">
    <source>
        <dbReference type="Proteomes" id="UP000593567"/>
    </source>
</evidence>
<dbReference type="PROSITE" id="PS50850">
    <property type="entry name" value="MFS"/>
    <property type="match status" value="1"/>
</dbReference>
<dbReference type="GO" id="GO:0016020">
    <property type="term" value="C:membrane"/>
    <property type="evidence" value="ECO:0007669"/>
    <property type="project" value="UniProtKB-SubCell"/>
</dbReference>
<feature type="transmembrane region" description="Helical" evidence="5">
    <location>
        <begin position="133"/>
        <end position="154"/>
    </location>
</feature>
<organism evidence="7 8">
    <name type="scientific">Bugula neritina</name>
    <name type="common">Brown bryozoan</name>
    <name type="synonym">Sertularia neritina</name>
    <dbReference type="NCBI Taxonomy" id="10212"/>
    <lineage>
        <taxon>Eukaryota</taxon>
        <taxon>Metazoa</taxon>
        <taxon>Spiralia</taxon>
        <taxon>Lophotrochozoa</taxon>
        <taxon>Bryozoa</taxon>
        <taxon>Gymnolaemata</taxon>
        <taxon>Cheilostomatida</taxon>
        <taxon>Flustrina</taxon>
        <taxon>Buguloidea</taxon>
        <taxon>Bugulidae</taxon>
        <taxon>Bugula</taxon>
    </lineage>
</organism>
<gene>
    <name evidence="7" type="ORF">EB796_000864</name>
</gene>
<name>A0A7J7KRK8_BUGNE</name>
<accession>A0A7J7KRK8</accession>
<feature type="transmembrane region" description="Helical" evidence="5">
    <location>
        <begin position="210"/>
        <end position="231"/>
    </location>
</feature>
<proteinExistence type="predicted"/>
<keyword evidence="4 5" id="KW-0472">Membrane</keyword>
<feature type="transmembrane region" description="Helical" evidence="5">
    <location>
        <begin position="27"/>
        <end position="47"/>
    </location>
</feature>
<evidence type="ECO:0000256" key="2">
    <source>
        <dbReference type="ARBA" id="ARBA00022692"/>
    </source>
</evidence>
<evidence type="ECO:0000256" key="3">
    <source>
        <dbReference type="ARBA" id="ARBA00022989"/>
    </source>
</evidence>
<keyword evidence="8" id="KW-1185">Reference proteome</keyword>
<dbReference type="EMBL" id="VXIV02000098">
    <property type="protein sequence ID" value="KAF6040831.1"/>
    <property type="molecule type" value="Genomic_DNA"/>
</dbReference>
<comment type="subcellular location">
    <subcellularLocation>
        <location evidence="1">Membrane</location>
        <topology evidence="1">Multi-pass membrane protein</topology>
    </subcellularLocation>
</comment>
<evidence type="ECO:0000256" key="5">
    <source>
        <dbReference type="SAM" id="Phobius"/>
    </source>
</evidence>
<dbReference type="PANTHER" id="PTHR24064">
    <property type="entry name" value="SOLUTE CARRIER FAMILY 22 MEMBER"/>
    <property type="match status" value="1"/>
</dbReference>
<protein>
    <recommendedName>
        <fullName evidence="6">Major facilitator superfamily (MFS) profile domain-containing protein</fullName>
    </recommendedName>
</protein>
<feature type="transmembrane region" description="Helical" evidence="5">
    <location>
        <begin position="281"/>
        <end position="300"/>
    </location>
</feature>
<feature type="domain" description="Major facilitator superfamily (MFS) profile" evidence="6">
    <location>
        <begin position="1"/>
        <end position="305"/>
    </location>
</feature>